<reference evidence="1 2" key="1">
    <citation type="submission" date="2016-02" db="EMBL/GenBank/DDBJ databases">
        <title>Draft genome sequence of Polaribacter atrinae KACC17473.</title>
        <authorList>
            <person name="Shin S.-K."/>
            <person name="Yi H."/>
        </authorList>
    </citation>
    <scope>NUCLEOTIDE SEQUENCE [LARGE SCALE GENOMIC DNA]</scope>
    <source>
        <strain evidence="1 2">KACC 17473</strain>
    </source>
</reference>
<name>A0A176TA57_9FLAO</name>
<proteinExistence type="predicted"/>
<dbReference type="AlphaFoldDB" id="A0A176TA57"/>
<dbReference type="EMBL" id="LVWE01000047">
    <property type="protein sequence ID" value="OAD44561.1"/>
    <property type="molecule type" value="Genomic_DNA"/>
</dbReference>
<evidence type="ECO:0000313" key="2">
    <source>
        <dbReference type="Proteomes" id="UP000076923"/>
    </source>
</evidence>
<dbReference type="STRING" id="1333662.LPB303_11850"/>
<sequence>MSIFKNLFNTQKEHSKIFPKESNEGNVKIENNQIICTDSNGINSCTVHLKDLQYVYITIRSNKLAYLFLFDHHQNFIPVTYSGFSKMYLELSAKFNFKDVIFFKNIAKTTILKKEIWRKHYIPTFEILNSNNIDYNLGFEIQSNPKQFISWDTTYEELEKNKNTLFEKSPYEQKLLKFNAPVRIGNILLKDFSAYFDNDRNDVPVLHYYTHCFNNIANDKSYIQLKKVLNTDLTTGKMNNGYERADQKNINFNLKGMQLSICYTYDSDWLFNCGYTSLSIENKREYPALLHNKSYEELMVISDFLLFKGNIKMSGDYRKNKHIKNRPEKINIQFKDNTIIWVDDKNKKIGFSNNNIAELFDIDEINSFCIQNILPAKGSGGATLEIITDTKKYNHPIFYEACNYFDKYALKIEEITGKKVVFGKEYHDC</sequence>
<keyword evidence="2" id="KW-1185">Reference proteome</keyword>
<accession>A0A176TA57</accession>
<dbReference type="Proteomes" id="UP000076923">
    <property type="component" value="Unassembled WGS sequence"/>
</dbReference>
<protein>
    <submittedName>
        <fullName evidence="1">Uncharacterized protein</fullName>
    </submittedName>
</protein>
<comment type="caution">
    <text evidence="1">The sequence shown here is derived from an EMBL/GenBank/DDBJ whole genome shotgun (WGS) entry which is preliminary data.</text>
</comment>
<gene>
    <name evidence="1" type="ORF">LPB303_11850</name>
</gene>
<organism evidence="1 2">
    <name type="scientific">Polaribacter atrinae</name>
    <dbReference type="NCBI Taxonomy" id="1333662"/>
    <lineage>
        <taxon>Bacteria</taxon>
        <taxon>Pseudomonadati</taxon>
        <taxon>Bacteroidota</taxon>
        <taxon>Flavobacteriia</taxon>
        <taxon>Flavobacteriales</taxon>
        <taxon>Flavobacteriaceae</taxon>
    </lineage>
</organism>
<evidence type="ECO:0000313" key="1">
    <source>
        <dbReference type="EMBL" id="OAD44561.1"/>
    </source>
</evidence>
<dbReference type="OrthoDB" id="5688981at2"/>
<dbReference type="RefSeq" id="WP_068450439.1">
    <property type="nucleotide sequence ID" value="NZ_CP150660.1"/>
</dbReference>